<dbReference type="RefSeq" id="XP_013234421.1">
    <property type="nucleotide sequence ID" value="XM_013378967.1"/>
</dbReference>
<dbReference type="VEuPathDB" id="ToxoDB:ETH2_1048200"/>
<keyword evidence="1" id="KW-0732">Signal</keyword>
<dbReference type="OMA" id="PPFAFIY"/>
<evidence type="ECO:0000256" key="1">
    <source>
        <dbReference type="SAM" id="SignalP"/>
    </source>
</evidence>
<feature type="non-terminal residue" evidence="2">
    <location>
        <position position="1"/>
    </location>
</feature>
<gene>
    <name evidence="2" type="ORF">ETH_00025295</name>
</gene>
<organism evidence="2 3">
    <name type="scientific">Eimeria tenella</name>
    <name type="common">Coccidian parasite</name>
    <dbReference type="NCBI Taxonomy" id="5802"/>
    <lineage>
        <taxon>Eukaryota</taxon>
        <taxon>Sar</taxon>
        <taxon>Alveolata</taxon>
        <taxon>Apicomplexa</taxon>
        <taxon>Conoidasida</taxon>
        <taxon>Coccidia</taxon>
        <taxon>Eucoccidiorida</taxon>
        <taxon>Eimeriorina</taxon>
        <taxon>Eimeriidae</taxon>
        <taxon>Eimeria</taxon>
    </lineage>
</organism>
<feature type="chain" id="PRO_5004672012" evidence="1">
    <location>
        <begin position="21"/>
        <end position="74"/>
    </location>
</feature>
<dbReference type="EMBL" id="HG675998">
    <property type="protein sequence ID" value="CDJ43672.1"/>
    <property type="molecule type" value="Genomic_DNA"/>
</dbReference>
<keyword evidence="3" id="KW-1185">Reference proteome</keyword>
<protein>
    <submittedName>
        <fullName evidence="2">YGGT family domain protein, putative</fullName>
    </submittedName>
</protein>
<evidence type="ECO:0000313" key="3">
    <source>
        <dbReference type="Proteomes" id="UP000030747"/>
    </source>
</evidence>
<evidence type="ECO:0000313" key="2">
    <source>
        <dbReference type="EMBL" id="CDJ43672.1"/>
    </source>
</evidence>
<sequence length="74" mass="8341">LFRLLLYLRTLLEWLPQANPHVPPFAFIYGATSLYTRLFSVALGSVYLGDLSGLCSSICLEAIENKVMNYLQQS</sequence>
<dbReference type="AlphaFoldDB" id="U6KZR5"/>
<dbReference type="VEuPathDB" id="ToxoDB:ETH_00025295"/>
<proteinExistence type="predicted"/>
<reference evidence="2" key="1">
    <citation type="submission" date="2013-10" db="EMBL/GenBank/DDBJ databases">
        <title>Genomic analysis of the causative agents of coccidiosis in chickens.</title>
        <authorList>
            <person name="Reid A.J."/>
            <person name="Blake D."/>
            <person name="Billington K."/>
            <person name="Browne H."/>
            <person name="Dunn M."/>
            <person name="Hung S."/>
            <person name="Kawahara F."/>
            <person name="Miranda-Saavedra D."/>
            <person name="Mourier T."/>
            <person name="Nagra H."/>
            <person name="Otto T.D."/>
            <person name="Rawlings N."/>
            <person name="Sanchez A."/>
            <person name="Sanders M."/>
            <person name="Subramaniam C."/>
            <person name="Tay Y."/>
            <person name="Dear P."/>
            <person name="Doerig C."/>
            <person name="Gruber A."/>
            <person name="Parkinson J."/>
            <person name="Shirley M."/>
            <person name="Wan K.L."/>
            <person name="Berriman M."/>
            <person name="Tomley F."/>
            <person name="Pain A."/>
        </authorList>
    </citation>
    <scope>NUCLEOTIDE SEQUENCE [LARGE SCALE GENOMIC DNA]</scope>
    <source>
        <strain evidence="2">Houghton</strain>
    </source>
</reference>
<dbReference type="OrthoDB" id="10680878at2759"/>
<name>U6KZR5_EIMTE</name>
<reference evidence="2" key="2">
    <citation type="submission" date="2013-10" db="EMBL/GenBank/DDBJ databases">
        <authorList>
            <person name="Aslett M."/>
        </authorList>
    </citation>
    <scope>NUCLEOTIDE SEQUENCE [LARGE SCALE GENOMIC DNA]</scope>
    <source>
        <strain evidence="2">Houghton</strain>
    </source>
</reference>
<dbReference type="Proteomes" id="UP000030747">
    <property type="component" value="Unassembled WGS sequence"/>
</dbReference>
<dbReference type="GeneID" id="25254169"/>
<accession>U6KZR5</accession>
<feature type="signal peptide" evidence="1">
    <location>
        <begin position="1"/>
        <end position="20"/>
    </location>
</feature>